<comment type="caution">
    <text evidence="1">The sequence shown here is derived from an EMBL/GenBank/DDBJ whole genome shotgun (WGS) entry which is preliminary data.</text>
</comment>
<evidence type="ECO:0000313" key="1">
    <source>
        <dbReference type="EMBL" id="KAJ9663006.1"/>
    </source>
</evidence>
<keyword evidence="2" id="KW-1185">Reference proteome</keyword>
<dbReference type="Proteomes" id="UP001172386">
    <property type="component" value="Unassembled WGS sequence"/>
</dbReference>
<reference evidence="1" key="1">
    <citation type="submission" date="2022-10" db="EMBL/GenBank/DDBJ databases">
        <title>Culturing micro-colonial fungi from biological soil crusts in the Mojave desert and describing Neophaeococcomyces mojavensis, and introducing the new genera and species Taxawa tesnikishii.</title>
        <authorList>
            <person name="Kurbessoian T."/>
            <person name="Stajich J.E."/>
        </authorList>
    </citation>
    <scope>NUCLEOTIDE SEQUENCE</scope>
    <source>
        <strain evidence="1">JES_112</strain>
    </source>
</reference>
<dbReference type="EMBL" id="JAPDRQ010000011">
    <property type="protein sequence ID" value="KAJ9663006.1"/>
    <property type="molecule type" value="Genomic_DNA"/>
</dbReference>
<name>A0ACC3AIJ6_9EURO</name>
<gene>
    <name evidence="1" type="ORF">H2198_000998</name>
</gene>
<proteinExistence type="predicted"/>
<accession>A0ACC3AIJ6</accession>
<sequence length="447" mass="49793">MTEVAAPLNSYIKDNIRDTEKIVGGYGIAMPSAEQPLKIVIVGAGLTGALAARVLREKHDVTIYERSMNAVEVGAAINIGPNGVRILDTLHFDRLKADSLPVKATKLYNREGKLMLDKQSNYAEQYGADWLFHHRADLRTEFLRLATVDSESSGIPGRPAQVHWGKEVADVDPEAGKIVLASGEEVQADLIVAADGIKSVIRPHIIGDAAFTTARPSGLSAFRFTLSSQLIRERFSHLPELLDRDKPVCLSMVYSFDGSMRSAVMYPCRDFQLLNFVCITPDKNLKSKTTESWSAPGDRDELLSIFNDFPAWVLDYLKIATDIKLWQLRDQDPLPSYIRGRTVLIGDAAHAMTPHQGQGGTQAVEDAEGFRLFLQPNIAREDVPAVLRNFDMVRRPRASTIQNNTRKAVDKRTAEEVYQFEKVNWTYPGILEGLERVKSDRSLVEIS</sequence>
<organism evidence="1 2">
    <name type="scientific">Neophaeococcomyces mojaviensis</name>
    <dbReference type="NCBI Taxonomy" id="3383035"/>
    <lineage>
        <taxon>Eukaryota</taxon>
        <taxon>Fungi</taxon>
        <taxon>Dikarya</taxon>
        <taxon>Ascomycota</taxon>
        <taxon>Pezizomycotina</taxon>
        <taxon>Eurotiomycetes</taxon>
        <taxon>Chaetothyriomycetidae</taxon>
        <taxon>Chaetothyriales</taxon>
        <taxon>Chaetothyriales incertae sedis</taxon>
        <taxon>Neophaeococcomyces</taxon>
    </lineage>
</organism>
<evidence type="ECO:0000313" key="2">
    <source>
        <dbReference type="Proteomes" id="UP001172386"/>
    </source>
</evidence>
<protein>
    <submittedName>
        <fullName evidence="1">Uncharacterized protein</fullName>
    </submittedName>
</protein>